<evidence type="ECO:0000313" key="3">
    <source>
        <dbReference type="Proteomes" id="UP000326838"/>
    </source>
</evidence>
<feature type="region of interest" description="Disordered" evidence="1">
    <location>
        <begin position="112"/>
        <end position="140"/>
    </location>
</feature>
<organism evidence="2 3">
    <name type="scientific">Microbacterium caowuchunii</name>
    <dbReference type="NCBI Taxonomy" id="2614638"/>
    <lineage>
        <taxon>Bacteria</taxon>
        <taxon>Bacillati</taxon>
        <taxon>Actinomycetota</taxon>
        <taxon>Actinomycetes</taxon>
        <taxon>Micrococcales</taxon>
        <taxon>Microbacteriaceae</taxon>
        <taxon>Microbacterium</taxon>
    </lineage>
</organism>
<evidence type="ECO:0000256" key="1">
    <source>
        <dbReference type="SAM" id="MobiDB-lite"/>
    </source>
</evidence>
<evidence type="ECO:0000313" key="2">
    <source>
        <dbReference type="EMBL" id="KAA9132167.1"/>
    </source>
</evidence>
<dbReference type="EMBL" id="VYUY01000015">
    <property type="protein sequence ID" value="KAA9132167.1"/>
    <property type="molecule type" value="Genomic_DNA"/>
</dbReference>
<dbReference type="Proteomes" id="UP000326838">
    <property type="component" value="Unassembled WGS sequence"/>
</dbReference>
<gene>
    <name evidence="2" type="ORF">F6B40_10630</name>
</gene>
<protein>
    <submittedName>
        <fullName evidence="2">Uncharacterized protein</fullName>
    </submittedName>
</protein>
<name>A0A5N0TDK9_9MICO</name>
<reference evidence="3" key="1">
    <citation type="submission" date="2019-09" db="EMBL/GenBank/DDBJ databases">
        <title>Mumia zhuanghuii sp. nov. isolated from the intestinal contents of plateau pika (Ochotona curzoniae) in the Qinghai-Tibet plateau of China.</title>
        <authorList>
            <person name="Tian Z."/>
        </authorList>
    </citation>
    <scope>NUCLEOTIDE SEQUENCE [LARGE SCALE GENOMIC DNA]</scope>
    <source>
        <strain evidence="3">L-033</strain>
    </source>
</reference>
<dbReference type="RefSeq" id="WP_150893813.1">
    <property type="nucleotide sequence ID" value="NZ_VYUY01000015.1"/>
</dbReference>
<accession>A0A5N0TDK9</accession>
<dbReference type="AlphaFoldDB" id="A0A5N0TDK9"/>
<comment type="caution">
    <text evidence="2">The sequence shown here is derived from an EMBL/GenBank/DDBJ whole genome shotgun (WGS) entry which is preliminary data.</text>
</comment>
<sequence>MTAMRISIDGESAHHYSSRLRQQTAGMPDPAAVREVVGNRSESAAANVTARLQNAARSIARHTGYIRGTVAQNAEALTETVAQLQDTDRLSASEAAKGTAIIDGIVVSETPTAPPAVPAAPGTPSQTAGSTGSPMHARGV</sequence>
<keyword evidence="3" id="KW-1185">Reference proteome</keyword>
<proteinExistence type="predicted"/>